<dbReference type="GO" id="GO:0003723">
    <property type="term" value="F:RNA binding"/>
    <property type="evidence" value="ECO:0007669"/>
    <property type="project" value="TreeGrafter"/>
</dbReference>
<evidence type="ECO:0000259" key="5">
    <source>
        <dbReference type="PROSITE" id="PS51286"/>
    </source>
</evidence>
<evidence type="ECO:0000313" key="7">
    <source>
        <dbReference type="Proteomes" id="UP000694569"/>
    </source>
</evidence>
<feature type="signal peptide" evidence="4">
    <location>
        <begin position="1"/>
        <end position="21"/>
    </location>
</feature>
<name>A0A8C5MQU9_9ANUR</name>
<dbReference type="PANTHER" id="PTHR21228">
    <property type="entry name" value="FAST LEU-RICH DOMAIN-CONTAINING"/>
    <property type="match status" value="1"/>
</dbReference>
<dbReference type="PROSITE" id="PS51286">
    <property type="entry name" value="RAP"/>
    <property type="match status" value="1"/>
</dbReference>
<dbReference type="InterPro" id="IPR013584">
    <property type="entry name" value="RAP"/>
</dbReference>
<dbReference type="AlphaFoldDB" id="A0A8C5MQU9"/>
<dbReference type="GO" id="GO:0044528">
    <property type="term" value="P:regulation of mitochondrial mRNA stability"/>
    <property type="evidence" value="ECO:0007669"/>
    <property type="project" value="InterPro"/>
</dbReference>
<dbReference type="GO" id="GO:0035770">
    <property type="term" value="C:ribonucleoprotein granule"/>
    <property type="evidence" value="ECO:0007669"/>
    <property type="project" value="TreeGrafter"/>
</dbReference>
<dbReference type="InterPro" id="IPR010622">
    <property type="entry name" value="FAST_Leu-rich"/>
</dbReference>
<dbReference type="GeneTree" id="ENSGT01030000234607"/>
<dbReference type="Proteomes" id="UP000694569">
    <property type="component" value="Unplaced"/>
</dbReference>
<organism evidence="6 7">
    <name type="scientific">Leptobrachium leishanense</name>
    <name type="common">Leishan spiny toad</name>
    <dbReference type="NCBI Taxonomy" id="445787"/>
    <lineage>
        <taxon>Eukaryota</taxon>
        <taxon>Metazoa</taxon>
        <taxon>Chordata</taxon>
        <taxon>Craniata</taxon>
        <taxon>Vertebrata</taxon>
        <taxon>Euteleostomi</taxon>
        <taxon>Amphibia</taxon>
        <taxon>Batrachia</taxon>
        <taxon>Anura</taxon>
        <taxon>Pelobatoidea</taxon>
        <taxon>Megophryidae</taxon>
        <taxon>Leptobrachium</taxon>
    </lineage>
</organism>
<dbReference type="Pfam" id="PF08373">
    <property type="entry name" value="RAP"/>
    <property type="match status" value="1"/>
</dbReference>
<accession>A0A8C5MQU9</accession>
<dbReference type="SMART" id="SM00952">
    <property type="entry name" value="RAP"/>
    <property type="match status" value="1"/>
</dbReference>
<feature type="compositionally biased region" description="Basic and acidic residues" evidence="3">
    <location>
        <begin position="103"/>
        <end position="121"/>
    </location>
</feature>
<dbReference type="InterPro" id="IPR050870">
    <property type="entry name" value="FAST_kinase"/>
</dbReference>
<evidence type="ECO:0000313" key="6">
    <source>
        <dbReference type="Ensembl" id="ENSLLEP00000017582.1"/>
    </source>
</evidence>
<evidence type="ECO:0000256" key="3">
    <source>
        <dbReference type="SAM" id="MobiDB-lite"/>
    </source>
</evidence>
<keyword evidence="7" id="KW-1185">Reference proteome</keyword>
<evidence type="ECO:0000256" key="4">
    <source>
        <dbReference type="SAM" id="SignalP"/>
    </source>
</evidence>
<dbReference type="Pfam" id="PF06743">
    <property type="entry name" value="FAST_1"/>
    <property type="match status" value="1"/>
</dbReference>
<proteinExistence type="predicted"/>
<keyword evidence="4" id="KW-0732">Signal</keyword>
<reference evidence="6" key="2">
    <citation type="submission" date="2025-09" db="UniProtKB">
        <authorList>
            <consortium name="Ensembl"/>
        </authorList>
    </citation>
    <scope>IDENTIFICATION</scope>
</reference>
<feature type="domain" description="RAP" evidence="5">
    <location>
        <begin position="534"/>
        <end position="591"/>
    </location>
</feature>
<dbReference type="Ensembl" id="ENSLLET00000018258.1">
    <property type="protein sequence ID" value="ENSLLEP00000017582.1"/>
    <property type="gene ID" value="ENSLLEG00000011066.1"/>
</dbReference>
<keyword evidence="2" id="KW-0496">Mitochondrion</keyword>
<feature type="chain" id="PRO_5034796101" description="RAP domain-containing protein" evidence="4">
    <location>
        <begin position="22"/>
        <end position="605"/>
    </location>
</feature>
<feature type="region of interest" description="Disordered" evidence="3">
    <location>
        <begin position="92"/>
        <end position="121"/>
    </location>
</feature>
<dbReference type="GO" id="GO:0000963">
    <property type="term" value="P:mitochondrial RNA processing"/>
    <property type="evidence" value="ECO:0007669"/>
    <property type="project" value="TreeGrafter"/>
</dbReference>
<dbReference type="PANTHER" id="PTHR21228:SF1">
    <property type="entry name" value="FAST KINASE DOMAIN-CONTAINING PROTEIN 2, MITOCHONDRIAL"/>
    <property type="match status" value="1"/>
</dbReference>
<evidence type="ECO:0000256" key="1">
    <source>
        <dbReference type="ARBA" id="ARBA00004173"/>
    </source>
</evidence>
<dbReference type="GO" id="GO:0005759">
    <property type="term" value="C:mitochondrial matrix"/>
    <property type="evidence" value="ECO:0007669"/>
    <property type="project" value="TreeGrafter"/>
</dbReference>
<protein>
    <recommendedName>
        <fullName evidence="5">RAP domain-containing protein</fullName>
    </recommendedName>
</protein>
<sequence length="605" mass="68532">MNKKVCSFALCLIRHLQSCNSLVGSQILQTTRNSRSRSAYLGLNPAFTGRVPCAHGQHADSFRFLSSKTPLSHRDGDLKSVTEESPLSVPNILDNGAQDPFEDDAHRTYLDPTEEASRNEKTWNRHRLREFSILCDTKRLHTISSPSDVLDLCGSDSLSVQHIKNSFTAMWLIFKRMKDHRVKINYEKQLMIEHQYFENLCHQAILSTHKMSPSELAYILLYVVRLQLPQSTMLVQTLLTFCQKHLHDFNVSEICVLCIALEGVESCDNVDSLRRKLRKQVEFRLPEIQKVLHLQVLMNFVGQDAPLSLKEELVVSLLLHLMGNLGFRHVPLLDAFAEKIIANPQALNLKDLEFIANVYSVLNHLPEGRSQQFLDALNSSLELYLPHIAPSNLLSILYSFCVLGFFPSVPLEKLMNADVLNELLTLGKPNVEMNTWKLNKIKLCLHLEKKSPNMPGNADSIDLVTLPEASVSSPPDVETALKILVEDPTHLQKGIQLFKRYYLDFLLNVDGEQKKIVPLTYTPVAHNNSQTKRVAVLCCKASYFALGSLHVLGEQAMKIRHLKALGYHVVLVPLHKFSILDVPERVSFLKNQIFFNGSSSTEEQE</sequence>
<comment type="subcellular location">
    <subcellularLocation>
        <location evidence="1">Mitochondrion</location>
    </subcellularLocation>
</comment>
<evidence type="ECO:0000256" key="2">
    <source>
        <dbReference type="ARBA" id="ARBA00023128"/>
    </source>
</evidence>
<reference evidence="6" key="1">
    <citation type="submission" date="2025-08" db="UniProtKB">
        <authorList>
            <consortium name="Ensembl"/>
        </authorList>
    </citation>
    <scope>IDENTIFICATION</scope>
</reference>